<keyword evidence="6" id="KW-0843">Virulence</keyword>
<comment type="cofactor">
    <cofactor evidence="1">
        <name>heme</name>
        <dbReference type="ChEBI" id="CHEBI:30413"/>
    </cofactor>
</comment>
<keyword evidence="10" id="KW-1185">Reference proteome</keyword>
<dbReference type="PRINTS" id="PR01239">
    <property type="entry name" value="EP450IICYP52"/>
</dbReference>
<evidence type="ECO:0000256" key="3">
    <source>
        <dbReference type="ARBA" id="ARBA00022723"/>
    </source>
</evidence>
<evidence type="ECO:0000256" key="8">
    <source>
        <dbReference type="RuleBase" id="RU000461"/>
    </source>
</evidence>
<accession>A0A4S8RBH8</accession>
<keyword evidence="5 8" id="KW-0408">Iron</keyword>
<evidence type="ECO:0000256" key="6">
    <source>
        <dbReference type="ARBA" id="ARBA00023026"/>
    </source>
</evidence>
<evidence type="ECO:0008006" key="11">
    <source>
        <dbReference type="Google" id="ProtNLM"/>
    </source>
</evidence>
<dbReference type="GO" id="GO:0016712">
    <property type="term" value="F:oxidoreductase activity, acting on paired donors, with incorporation or reduction of molecular oxygen, reduced flavin or flavoprotein as one donor, and incorporation of one atom of oxygen"/>
    <property type="evidence" value="ECO:0007669"/>
    <property type="project" value="InterPro"/>
</dbReference>
<dbReference type="InterPro" id="IPR017972">
    <property type="entry name" value="Cyt_P450_CS"/>
</dbReference>
<dbReference type="PANTHER" id="PTHR24287">
    <property type="entry name" value="P450, PUTATIVE (EUROFUNG)-RELATED"/>
    <property type="match status" value="1"/>
</dbReference>
<keyword evidence="8" id="KW-0349">Heme</keyword>
<name>A0A4S8RBH8_9HELO</name>
<evidence type="ECO:0000256" key="1">
    <source>
        <dbReference type="ARBA" id="ARBA00001971"/>
    </source>
</evidence>
<dbReference type="Gene3D" id="1.10.630.10">
    <property type="entry name" value="Cytochrome P450"/>
    <property type="match status" value="1"/>
</dbReference>
<dbReference type="EMBL" id="PQXL01000041">
    <property type="protein sequence ID" value="THV53815.1"/>
    <property type="molecule type" value="Genomic_DNA"/>
</dbReference>
<dbReference type="Proteomes" id="UP000308671">
    <property type="component" value="Unassembled WGS sequence"/>
</dbReference>
<comment type="similarity">
    <text evidence="2 8">Belongs to the cytochrome P450 family.</text>
</comment>
<dbReference type="InterPro" id="IPR001128">
    <property type="entry name" value="Cyt_P450"/>
</dbReference>
<evidence type="ECO:0000256" key="5">
    <source>
        <dbReference type="ARBA" id="ARBA00023004"/>
    </source>
</evidence>
<reference evidence="9 10" key="1">
    <citation type="submission" date="2017-12" db="EMBL/GenBank/DDBJ databases">
        <title>Comparative genomics of Botrytis spp.</title>
        <authorList>
            <person name="Valero-Jimenez C.A."/>
            <person name="Tapia P."/>
            <person name="Veloso J."/>
            <person name="Silva-Moreno E."/>
            <person name="Staats M."/>
            <person name="Valdes J.H."/>
            <person name="Van Kan J.A.L."/>
        </authorList>
    </citation>
    <scope>NUCLEOTIDE SEQUENCE [LARGE SCALE GENOMIC DNA]</scope>
    <source>
        <strain evidence="9 10">MUCL435</strain>
    </source>
</reference>
<proteinExistence type="inferred from homology"/>
<sequence>MLGSNFKDYGDGPFWQHSRTLMRPTFTRTNVANLPAFEKNLQKFFKLLPEDESTVDLKPLLCKLFIDTSTEFLLGESTNMLSSEQPMRSQEFLDAFHYNQFGTGRRLQLGKLAFLYRDKKYYDSIKVAHAFADFYVDKAIKYRIDHLSKEEPAEKYKSGHKYVLLHDMAMQTDNRNELRSQILHVFLAGHESSAITIGNALFQLSRNPSVWEKLRREVIEAHGTSISSFTHDNLRKLKHLQNVVKETLRLYPVASTAPRKAYKDGVLPRDGGPDGKFPIFVRKGTVIITPLSSLHRLADCFQSDGDKFIPSRWEDPSLRPGAAYILFGWGVRTCPAQNLAEIEIAYTLARMAQKWKYLECRDEVEEWVEELRVSTSSRNGVKAALVAE</sequence>
<evidence type="ECO:0000313" key="9">
    <source>
        <dbReference type="EMBL" id="THV53815.1"/>
    </source>
</evidence>
<dbReference type="GO" id="GO:0020037">
    <property type="term" value="F:heme binding"/>
    <property type="evidence" value="ECO:0007669"/>
    <property type="project" value="InterPro"/>
</dbReference>
<evidence type="ECO:0000256" key="4">
    <source>
        <dbReference type="ARBA" id="ARBA00023002"/>
    </source>
</evidence>
<dbReference type="SUPFAM" id="SSF48264">
    <property type="entry name" value="Cytochrome P450"/>
    <property type="match status" value="1"/>
</dbReference>
<evidence type="ECO:0000256" key="2">
    <source>
        <dbReference type="ARBA" id="ARBA00010617"/>
    </source>
</evidence>
<dbReference type="PANTHER" id="PTHR24287:SF17">
    <property type="entry name" value="P450, PUTATIVE (EUROFUNG)-RELATED"/>
    <property type="match status" value="1"/>
</dbReference>
<keyword evidence="4 8" id="KW-0560">Oxidoreductase</keyword>
<dbReference type="InterPro" id="IPR002974">
    <property type="entry name" value="Cyt_P450_E_CYP52_ascomycetes"/>
</dbReference>
<dbReference type="InterPro" id="IPR047146">
    <property type="entry name" value="Cyt_P450_E_CYP52_fungi"/>
</dbReference>
<gene>
    <name evidence="9" type="ORF">BGAL_0041g00230</name>
</gene>
<evidence type="ECO:0000256" key="7">
    <source>
        <dbReference type="ARBA" id="ARBA00023033"/>
    </source>
</evidence>
<dbReference type="PROSITE" id="PS00086">
    <property type="entry name" value="CYTOCHROME_P450"/>
    <property type="match status" value="1"/>
</dbReference>
<keyword evidence="7 8" id="KW-0503">Monooxygenase</keyword>
<keyword evidence="3 8" id="KW-0479">Metal-binding</keyword>
<dbReference type="AlphaFoldDB" id="A0A4S8RBH8"/>
<protein>
    <recommendedName>
        <fullName evidence="11">Cytochrome P450</fullName>
    </recommendedName>
</protein>
<dbReference type="GO" id="GO:0005506">
    <property type="term" value="F:iron ion binding"/>
    <property type="evidence" value="ECO:0007669"/>
    <property type="project" value="InterPro"/>
</dbReference>
<dbReference type="InterPro" id="IPR036396">
    <property type="entry name" value="Cyt_P450_sf"/>
</dbReference>
<dbReference type="PRINTS" id="PR00385">
    <property type="entry name" value="P450"/>
</dbReference>
<comment type="caution">
    <text evidence="9">The sequence shown here is derived from an EMBL/GenBank/DDBJ whole genome shotgun (WGS) entry which is preliminary data.</text>
</comment>
<evidence type="ECO:0000313" key="10">
    <source>
        <dbReference type="Proteomes" id="UP000308671"/>
    </source>
</evidence>
<dbReference type="OrthoDB" id="1470350at2759"/>
<dbReference type="Pfam" id="PF00067">
    <property type="entry name" value="p450"/>
    <property type="match status" value="1"/>
</dbReference>
<organism evidence="9 10">
    <name type="scientific">Botrytis galanthina</name>
    <dbReference type="NCBI Taxonomy" id="278940"/>
    <lineage>
        <taxon>Eukaryota</taxon>
        <taxon>Fungi</taxon>
        <taxon>Dikarya</taxon>
        <taxon>Ascomycota</taxon>
        <taxon>Pezizomycotina</taxon>
        <taxon>Leotiomycetes</taxon>
        <taxon>Helotiales</taxon>
        <taxon>Sclerotiniaceae</taxon>
        <taxon>Botrytis</taxon>
    </lineage>
</organism>